<evidence type="ECO:0000313" key="2">
    <source>
        <dbReference type="Proteomes" id="UP000580250"/>
    </source>
</evidence>
<dbReference type="AlphaFoldDB" id="A0A6V7WVE3"/>
<gene>
    <name evidence="1" type="ORF">MENT_LOCUS43536</name>
</gene>
<protein>
    <submittedName>
        <fullName evidence="1">Uncharacterized protein</fullName>
    </submittedName>
</protein>
<name>A0A6V7WVE3_MELEN</name>
<reference evidence="1 2" key="1">
    <citation type="submission" date="2020-08" db="EMBL/GenBank/DDBJ databases">
        <authorList>
            <person name="Koutsovoulos G."/>
            <person name="Danchin GJ E."/>
        </authorList>
    </citation>
    <scope>NUCLEOTIDE SEQUENCE [LARGE SCALE GENOMIC DNA]</scope>
</reference>
<proteinExistence type="predicted"/>
<sequence length="53" mass="6351">MKFDWNHLEWMEKTNNHMDHSSNLTTSNIHQSFHNITKNLLPTVLYIKSIILN</sequence>
<organism evidence="1 2">
    <name type="scientific">Meloidogyne enterolobii</name>
    <name type="common">Root-knot nematode worm</name>
    <name type="synonym">Meloidogyne mayaguensis</name>
    <dbReference type="NCBI Taxonomy" id="390850"/>
    <lineage>
        <taxon>Eukaryota</taxon>
        <taxon>Metazoa</taxon>
        <taxon>Ecdysozoa</taxon>
        <taxon>Nematoda</taxon>
        <taxon>Chromadorea</taxon>
        <taxon>Rhabditida</taxon>
        <taxon>Tylenchina</taxon>
        <taxon>Tylenchomorpha</taxon>
        <taxon>Tylenchoidea</taxon>
        <taxon>Meloidogynidae</taxon>
        <taxon>Meloidogyninae</taxon>
        <taxon>Meloidogyne</taxon>
    </lineage>
</organism>
<evidence type="ECO:0000313" key="1">
    <source>
        <dbReference type="EMBL" id="CAD2190726.1"/>
    </source>
</evidence>
<accession>A0A6V7WVE3</accession>
<dbReference type="EMBL" id="CAJEWN010000829">
    <property type="protein sequence ID" value="CAD2190726.1"/>
    <property type="molecule type" value="Genomic_DNA"/>
</dbReference>
<comment type="caution">
    <text evidence="1">The sequence shown here is derived from an EMBL/GenBank/DDBJ whole genome shotgun (WGS) entry which is preliminary data.</text>
</comment>
<dbReference type="Proteomes" id="UP000580250">
    <property type="component" value="Unassembled WGS sequence"/>
</dbReference>